<sequence length="222" mass="23955">MPIRSPARNSAQVPAPARCCADGMAAPRARSTRRQQTMQQSSPPLALLIVDMVSTFDFPRGASLRRAAHGIAPRLAALKARVKAAGGLCVYANDNFADWSSDFQTLVQLARQSPAREVLEPIAPDADDAHVLKPRHSAFHQTALHHLLKSRDVARVLVTGVSTESCVLATALDARIRELEVCVVSDCVASSSPARRMHALAVLRHCDIPVRAAARALHARRA</sequence>
<dbReference type="SUPFAM" id="SSF52499">
    <property type="entry name" value="Isochorismatase-like hydrolases"/>
    <property type="match status" value="1"/>
</dbReference>
<evidence type="ECO:0000313" key="3">
    <source>
        <dbReference type="EMBL" id="TDK29006.1"/>
    </source>
</evidence>
<reference evidence="3 4" key="1">
    <citation type="submission" date="2019-03" db="EMBL/GenBank/DDBJ databases">
        <title>Luteimonas zhaokaii sp.nov., isolated from the rectal contents of Plateau pika in Yushu, Qinghai Province, China.</title>
        <authorList>
            <person name="Zhang G."/>
        </authorList>
    </citation>
    <scope>NUCLEOTIDE SEQUENCE [LARGE SCALE GENOMIC DNA]</scope>
    <source>
        <strain evidence="3 4">THG-MD21</strain>
    </source>
</reference>
<dbReference type="OrthoDB" id="9807387at2"/>
<dbReference type="InterPro" id="IPR050272">
    <property type="entry name" value="Isochorismatase-like_hydrls"/>
</dbReference>
<dbReference type="Pfam" id="PF00857">
    <property type="entry name" value="Isochorismatase"/>
    <property type="match status" value="1"/>
</dbReference>
<feature type="domain" description="Isochorismatase-like" evidence="2">
    <location>
        <begin position="46"/>
        <end position="210"/>
    </location>
</feature>
<dbReference type="EMBL" id="SMTG01000009">
    <property type="protein sequence ID" value="TDK29006.1"/>
    <property type="molecule type" value="Genomic_DNA"/>
</dbReference>
<dbReference type="CDD" id="cd00431">
    <property type="entry name" value="cysteine_hydrolases"/>
    <property type="match status" value="1"/>
</dbReference>
<dbReference type="Gene3D" id="3.40.50.850">
    <property type="entry name" value="Isochorismatase-like"/>
    <property type="match status" value="1"/>
</dbReference>
<dbReference type="GO" id="GO:0016787">
    <property type="term" value="F:hydrolase activity"/>
    <property type="evidence" value="ECO:0007669"/>
    <property type="project" value="UniProtKB-KW"/>
</dbReference>
<keyword evidence="1 3" id="KW-0378">Hydrolase</keyword>
<dbReference type="PANTHER" id="PTHR43540:SF6">
    <property type="entry name" value="ISOCHORISMATASE-LIKE DOMAIN-CONTAINING PROTEIN"/>
    <property type="match status" value="1"/>
</dbReference>
<name>A0A4R5U5N8_9GAMM</name>
<dbReference type="AlphaFoldDB" id="A0A4R5U5N8"/>
<gene>
    <name evidence="3" type="ORF">E2F49_15720</name>
</gene>
<accession>A0A4R5U5N8</accession>
<proteinExistence type="predicted"/>
<evidence type="ECO:0000256" key="1">
    <source>
        <dbReference type="ARBA" id="ARBA00022801"/>
    </source>
</evidence>
<dbReference type="PANTHER" id="PTHR43540">
    <property type="entry name" value="PEROXYUREIDOACRYLATE/UREIDOACRYLATE AMIDOHYDROLASE-RELATED"/>
    <property type="match status" value="1"/>
</dbReference>
<evidence type="ECO:0000259" key="2">
    <source>
        <dbReference type="Pfam" id="PF00857"/>
    </source>
</evidence>
<evidence type="ECO:0000313" key="4">
    <source>
        <dbReference type="Proteomes" id="UP000295543"/>
    </source>
</evidence>
<comment type="caution">
    <text evidence="3">The sequence shown here is derived from an EMBL/GenBank/DDBJ whole genome shotgun (WGS) entry which is preliminary data.</text>
</comment>
<organism evidence="3 4">
    <name type="scientific">Luteimonas terrae</name>
    <dbReference type="NCBI Taxonomy" id="1530191"/>
    <lineage>
        <taxon>Bacteria</taxon>
        <taxon>Pseudomonadati</taxon>
        <taxon>Pseudomonadota</taxon>
        <taxon>Gammaproteobacteria</taxon>
        <taxon>Lysobacterales</taxon>
        <taxon>Lysobacteraceae</taxon>
        <taxon>Luteimonas</taxon>
    </lineage>
</organism>
<dbReference type="InterPro" id="IPR000868">
    <property type="entry name" value="Isochorismatase-like_dom"/>
</dbReference>
<protein>
    <submittedName>
        <fullName evidence="3">Cysteine hydrolase</fullName>
    </submittedName>
</protein>
<dbReference type="Proteomes" id="UP000295543">
    <property type="component" value="Unassembled WGS sequence"/>
</dbReference>
<keyword evidence="4" id="KW-1185">Reference proteome</keyword>
<dbReference type="InterPro" id="IPR036380">
    <property type="entry name" value="Isochorismatase-like_sf"/>
</dbReference>